<sequence length="257" mass="29754">MASLSEFESLDEEVRELLENYKFKKATIYEPCTLKNFKECLIGLHEELGLLNINYIFNPYLDVENDTLTTEALVKLINSIWTLLQNFKSTSEKAERLVERNHILECNNSQLNGIVNSLKEKIKLEKNESKACVASAQRVSDQSSEIHQKFLETRTKLIQITKQKETTEKALQNKITKLQLENNKLIDKLRNKSDNHTPCSEICGSTIMQIKEREKNQRKIISKLQASNQDLLREILALKEDLIFEGLQDIQLKDNTK</sequence>
<evidence type="ECO:0000313" key="3">
    <source>
        <dbReference type="Proteomes" id="UP000691718"/>
    </source>
</evidence>
<keyword evidence="1" id="KW-0175">Coiled coil</keyword>
<organism evidence="2 3">
    <name type="scientific">Parnassius apollo</name>
    <name type="common">Apollo butterfly</name>
    <name type="synonym">Papilio apollo</name>
    <dbReference type="NCBI Taxonomy" id="110799"/>
    <lineage>
        <taxon>Eukaryota</taxon>
        <taxon>Metazoa</taxon>
        <taxon>Ecdysozoa</taxon>
        <taxon>Arthropoda</taxon>
        <taxon>Hexapoda</taxon>
        <taxon>Insecta</taxon>
        <taxon>Pterygota</taxon>
        <taxon>Neoptera</taxon>
        <taxon>Endopterygota</taxon>
        <taxon>Lepidoptera</taxon>
        <taxon>Glossata</taxon>
        <taxon>Ditrysia</taxon>
        <taxon>Papilionoidea</taxon>
        <taxon>Papilionidae</taxon>
        <taxon>Parnassiinae</taxon>
        <taxon>Parnassini</taxon>
        <taxon>Parnassius</taxon>
        <taxon>Parnassius</taxon>
    </lineage>
</organism>
<dbReference type="EMBL" id="CAJQZP010000478">
    <property type="protein sequence ID" value="CAG4963053.1"/>
    <property type="molecule type" value="Genomic_DNA"/>
</dbReference>
<reference evidence="2" key="1">
    <citation type="submission" date="2021-04" db="EMBL/GenBank/DDBJ databases">
        <authorList>
            <person name="Tunstrom K."/>
        </authorList>
    </citation>
    <scope>NUCLEOTIDE SEQUENCE</scope>
</reference>
<dbReference type="Proteomes" id="UP000691718">
    <property type="component" value="Unassembled WGS sequence"/>
</dbReference>
<proteinExistence type="predicted"/>
<keyword evidence="3" id="KW-1185">Reference proteome</keyword>
<feature type="coiled-coil region" evidence="1">
    <location>
        <begin position="168"/>
        <end position="195"/>
    </location>
</feature>
<dbReference type="OrthoDB" id="312015at2759"/>
<protein>
    <submittedName>
        <fullName evidence="2">(apollo) hypothetical protein</fullName>
    </submittedName>
</protein>
<accession>A0A8S3WIP8</accession>
<dbReference type="AlphaFoldDB" id="A0A8S3WIP8"/>
<evidence type="ECO:0000256" key="1">
    <source>
        <dbReference type="SAM" id="Coils"/>
    </source>
</evidence>
<comment type="caution">
    <text evidence="2">The sequence shown here is derived from an EMBL/GenBank/DDBJ whole genome shotgun (WGS) entry which is preliminary data.</text>
</comment>
<evidence type="ECO:0000313" key="2">
    <source>
        <dbReference type="EMBL" id="CAG4963053.1"/>
    </source>
</evidence>
<gene>
    <name evidence="2" type="ORF">PAPOLLO_LOCUS6885</name>
</gene>
<name>A0A8S3WIP8_PARAO</name>